<sequence>MALFLQEGGSASCSYWVLALRGTNPLRSCHPLLMWVVIEKTGLILPYAITVGMLSIRLKDESFIILVGLKTVPHSAGNS</sequence>
<accession>A0AAN9LZE0</accession>
<name>A0AAN9LZE0_CANGL</name>
<gene>
    <name evidence="1" type="ORF">VNO77_15281</name>
</gene>
<dbReference type="Proteomes" id="UP001367508">
    <property type="component" value="Unassembled WGS sequence"/>
</dbReference>
<proteinExistence type="predicted"/>
<evidence type="ECO:0000313" key="2">
    <source>
        <dbReference type="Proteomes" id="UP001367508"/>
    </source>
</evidence>
<keyword evidence="2" id="KW-1185">Reference proteome</keyword>
<evidence type="ECO:0000313" key="1">
    <source>
        <dbReference type="EMBL" id="KAK7344971.1"/>
    </source>
</evidence>
<dbReference type="EMBL" id="JAYMYQ010000003">
    <property type="protein sequence ID" value="KAK7344971.1"/>
    <property type="molecule type" value="Genomic_DNA"/>
</dbReference>
<comment type="caution">
    <text evidence="1">The sequence shown here is derived from an EMBL/GenBank/DDBJ whole genome shotgun (WGS) entry which is preliminary data.</text>
</comment>
<reference evidence="1 2" key="1">
    <citation type="submission" date="2024-01" db="EMBL/GenBank/DDBJ databases">
        <title>The genomes of 5 underutilized Papilionoideae crops provide insights into root nodulation and disease resistanc.</title>
        <authorList>
            <person name="Jiang F."/>
        </authorList>
    </citation>
    <scope>NUCLEOTIDE SEQUENCE [LARGE SCALE GENOMIC DNA]</scope>
    <source>
        <strain evidence="1">LVBAO_FW01</strain>
        <tissue evidence="1">Leaves</tissue>
    </source>
</reference>
<protein>
    <submittedName>
        <fullName evidence="1">Uncharacterized protein</fullName>
    </submittedName>
</protein>
<organism evidence="1 2">
    <name type="scientific">Canavalia gladiata</name>
    <name type="common">Sword bean</name>
    <name type="synonym">Dolichos gladiatus</name>
    <dbReference type="NCBI Taxonomy" id="3824"/>
    <lineage>
        <taxon>Eukaryota</taxon>
        <taxon>Viridiplantae</taxon>
        <taxon>Streptophyta</taxon>
        <taxon>Embryophyta</taxon>
        <taxon>Tracheophyta</taxon>
        <taxon>Spermatophyta</taxon>
        <taxon>Magnoliopsida</taxon>
        <taxon>eudicotyledons</taxon>
        <taxon>Gunneridae</taxon>
        <taxon>Pentapetalae</taxon>
        <taxon>rosids</taxon>
        <taxon>fabids</taxon>
        <taxon>Fabales</taxon>
        <taxon>Fabaceae</taxon>
        <taxon>Papilionoideae</taxon>
        <taxon>50 kb inversion clade</taxon>
        <taxon>NPAAA clade</taxon>
        <taxon>indigoferoid/millettioid clade</taxon>
        <taxon>Phaseoleae</taxon>
        <taxon>Canavalia</taxon>
    </lineage>
</organism>
<dbReference type="AlphaFoldDB" id="A0AAN9LZE0"/>